<evidence type="ECO:0000313" key="2">
    <source>
        <dbReference type="EMBL" id="KAJ3107416.1"/>
    </source>
</evidence>
<keyword evidence="1" id="KW-0175">Coiled coil</keyword>
<evidence type="ECO:0000256" key="1">
    <source>
        <dbReference type="SAM" id="Coils"/>
    </source>
</evidence>
<accession>A0AAD5STY8</accession>
<protein>
    <submittedName>
        <fullName evidence="2">Uncharacterized protein</fullName>
    </submittedName>
</protein>
<proteinExistence type="predicted"/>
<dbReference type="Proteomes" id="UP001211907">
    <property type="component" value="Unassembled WGS sequence"/>
</dbReference>
<organism evidence="2 3">
    <name type="scientific">Physocladia obscura</name>
    <dbReference type="NCBI Taxonomy" id="109957"/>
    <lineage>
        <taxon>Eukaryota</taxon>
        <taxon>Fungi</taxon>
        <taxon>Fungi incertae sedis</taxon>
        <taxon>Chytridiomycota</taxon>
        <taxon>Chytridiomycota incertae sedis</taxon>
        <taxon>Chytridiomycetes</taxon>
        <taxon>Chytridiales</taxon>
        <taxon>Chytriomycetaceae</taxon>
        <taxon>Physocladia</taxon>
    </lineage>
</organism>
<comment type="caution">
    <text evidence="2">The sequence shown here is derived from an EMBL/GenBank/DDBJ whole genome shotgun (WGS) entry which is preliminary data.</text>
</comment>
<sequence length="309" mass="35360">MMDFLLSQVQVFHSEQQKKAENTVGMLEARILELEKANREMAARNKVLEIQILNIEIGNHIPNPNTVVESTSIQEPFKDPKSVTTKIAAVTFLPILGENKFEKYLPWTDIIKNYDPSIATTDPRIKNRVRNFRQDRNLPLIMMKSHCSKVKAAAFPSSLISDLLIAVLVEPDCKKRKQSLENDEIDEIDSYVEDDDDVNCKCNDSVLSDSIVDEGFTTHYQNTKSTVFEKIAQSVLKNYDEFPEKYKVAVKTATGAYLKLVLEKAQFENSKIIGENGEPTFCVPHEEMELFVEWLTCELRRVFPTETFN</sequence>
<dbReference type="AlphaFoldDB" id="A0AAD5STY8"/>
<name>A0AAD5STY8_9FUNG</name>
<evidence type="ECO:0000313" key="3">
    <source>
        <dbReference type="Proteomes" id="UP001211907"/>
    </source>
</evidence>
<reference evidence="2" key="1">
    <citation type="submission" date="2020-05" db="EMBL/GenBank/DDBJ databases">
        <title>Phylogenomic resolution of chytrid fungi.</title>
        <authorList>
            <person name="Stajich J.E."/>
            <person name="Amses K."/>
            <person name="Simmons R."/>
            <person name="Seto K."/>
            <person name="Myers J."/>
            <person name="Bonds A."/>
            <person name="Quandt C.A."/>
            <person name="Barry K."/>
            <person name="Liu P."/>
            <person name="Grigoriev I."/>
            <person name="Longcore J.E."/>
            <person name="James T.Y."/>
        </authorList>
    </citation>
    <scope>NUCLEOTIDE SEQUENCE</scope>
    <source>
        <strain evidence="2">JEL0513</strain>
    </source>
</reference>
<gene>
    <name evidence="2" type="ORF">HK100_003590</name>
</gene>
<feature type="coiled-coil region" evidence="1">
    <location>
        <begin position="17"/>
        <end position="51"/>
    </location>
</feature>
<keyword evidence="3" id="KW-1185">Reference proteome</keyword>
<dbReference type="EMBL" id="JADGJH010001909">
    <property type="protein sequence ID" value="KAJ3107416.1"/>
    <property type="molecule type" value="Genomic_DNA"/>
</dbReference>